<gene>
    <name evidence="10" type="ORF">A3F15_03020</name>
</gene>
<dbReference type="AlphaFoldDB" id="A0A1G2REM5"/>
<comment type="similarity">
    <text evidence="2 9">Belongs to the SecG family.</text>
</comment>
<organism evidence="10 11">
    <name type="scientific">Candidatus Wildermuthbacteria bacterium RIFCSPHIGHO2_12_FULL_40_12</name>
    <dbReference type="NCBI Taxonomy" id="1802457"/>
    <lineage>
        <taxon>Bacteria</taxon>
        <taxon>Candidatus Wildermuthiibacteriota</taxon>
    </lineage>
</organism>
<keyword evidence="8 9" id="KW-0472">Membrane</keyword>
<protein>
    <recommendedName>
        <fullName evidence="9">Protein-export membrane protein SecG</fullName>
    </recommendedName>
</protein>
<keyword evidence="3 9" id="KW-0813">Transport</keyword>
<evidence type="ECO:0000256" key="3">
    <source>
        <dbReference type="ARBA" id="ARBA00022448"/>
    </source>
</evidence>
<evidence type="ECO:0000256" key="8">
    <source>
        <dbReference type="ARBA" id="ARBA00023136"/>
    </source>
</evidence>
<dbReference type="Proteomes" id="UP000177078">
    <property type="component" value="Unassembled WGS sequence"/>
</dbReference>
<dbReference type="STRING" id="1802457.A3F15_03020"/>
<keyword evidence="9" id="KW-1003">Cell membrane</keyword>
<dbReference type="Pfam" id="PF03840">
    <property type="entry name" value="SecG"/>
    <property type="match status" value="1"/>
</dbReference>
<evidence type="ECO:0000256" key="9">
    <source>
        <dbReference type="RuleBase" id="RU365087"/>
    </source>
</evidence>
<feature type="transmembrane region" description="Helical" evidence="9">
    <location>
        <begin position="51"/>
        <end position="71"/>
    </location>
</feature>
<dbReference type="NCBIfam" id="TIGR00810">
    <property type="entry name" value="secG"/>
    <property type="match status" value="1"/>
</dbReference>
<evidence type="ECO:0000256" key="6">
    <source>
        <dbReference type="ARBA" id="ARBA00022989"/>
    </source>
</evidence>
<evidence type="ECO:0000256" key="7">
    <source>
        <dbReference type="ARBA" id="ARBA00023010"/>
    </source>
</evidence>
<comment type="function">
    <text evidence="9">Involved in protein export. Participates in an early event of protein translocation.</text>
</comment>
<dbReference type="GO" id="GO:0015450">
    <property type="term" value="F:protein-transporting ATPase activity"/>
    <property type="evidence" value="ECO:0007669"/>
    <property type="project" value="UniProtKB-UniRule"/>
</dbReference>
<evidence type="ECO:0000256" key="5">
    <source>
        <dbReference type="ARBA" id="ARBA00022927"/>
    </source>
</evidence>
<dbReference type="EMBL" id="MHUC01000026">
    <property type="protein sequence ID" value="OHA70511.1"/>
    <property type="molecule type" value="Genomic_DNA"/>
</dbReference>
<evidence type="ECO:0000313" key="11">
    <source>
        <dbReference type="Proteomes" id="UP000177078"/>
    </source>
</evidence>
<keyword evidence="6 9" id="KW-1133">Transmembrane helix</keyword>
<evidence type="ECO:0000313" key="10">
    <source>
        <dbReference type="EMBL" id="OHA70511.1"/>
    </source>
</evidence>
<comment type="caution">
    <text evidence="10">The sequence shown here is derived from an EMBL/GenBank/DDBJ whole genome shotgun (WGS) entry which is preliminary data.</text>
</comment>
<evidence type="ECO:0000256" key="2">
    <source>
        <dbReference type="ARBA" id="ARBA00008445"/>
    </source>
</evidence>
<keyword evidence="5 9" id="KW-0653">Protein transport</keyword>
<keyword evidence="7 9" id="KW-0811">Translocation</keyword>
<reference evidence="10 11" key="1">
    <citation type="journal article" date="2016" name="Nat. Commun.">
        <title>Thousands of microbial genomes shed light on interconnected biogeochemical processes in an aquifer system.</title>
        <authorList>
            <person name="Anantharaman K."/>
            <person name="Brown C.T."/>
            <person name="Hug L.A."/>
            <person name="Sharon I."/>
            <person name="Castelle C.J."/>
            <person name="Probst A.J."/>
            <person name="Thomas B.C."/>
            <person name="Singh A."/>
            <person name="Wilkins M.J."/>
            <person name="Karaoz U."/>
            <person name="Brodie E.L."/>
            <person name="Williams K.H."/>
            <person name="Hubbard S.S."/>
            <person name="Banfield J.F."/>
        </authorList>
    </citation>
    <scope>NUCLEOTIDE SEQUENCE [LARGE SCALE GENOMIC DNA]</scope>
</reference>
<sequence>MVAFLPIAQVIVSMLLIIAILLQQRGTALGSAFGGDGGNFYSTRRGIQEKIFQATIGLGIFFLALAILNLAF</sequence>
<name>A0A1G2REM5_9BACT</name>
<feature type="transmembrane region" description="Helical" evidence="9">
    <location>
        <begin position="6"/>
        <end position="22"/>
    </location>
</feature>
<comment type="subcellular location">
    <subcellularLocation>
        <location evidence="9">Cell membrane</location>
        <topology evidence="9">Multi-pass membrane protein</topology>
    </subcellularLocation>
    <subcellularLocation>
        <location evidence="1">Membrane</location>
        <topology evidence="1">Multi-pass membrane protein</topology>
    </subcellularLocation>
</comment>
<evidence type="ECO:0000256" key="4">
    <source>
        <dbReference type="ARBA" id="ARBA00022692"/>
    </source>
</evidence>
<dbReference type="GO" id="GO:0009306">
    <property type="term" value="P:protein secretion"/>
    <property type="evidence" value="ECO:0007669"/>
    <property type="project" value="UniProtKB-UniRule"/>
</dbReference>
<accession>A0A1G2REM5</accession>
<keyword evidence="4 9" id="KW-0812">Transmembrane</keyword>
<dbReference type="InterPro" id="IPR004692">
    <property type="entry name" value="SecG"/>
</dbReference>
<dbReference type="GO" id="GO:0005886">
    <property type="term" value="C:plasma membrane"/>
    <property type="evidence" value="ECO:0007669"/>
    <property type="project" value="UniProtKB-SubCell"/>
</dbReference>
<evidence type="ECO:0000256" key="1">
    <source>
        <dbReference type="ARBA" id="ARBA00004141"/>
    </source>
</evidence>
<proteinExistence type="inferred from homology"/>